<evidence type="ECO:0000256" key="1">
    <source>
        <dbReference type="SAM" id="SignalP"/>
    </source>
</evidence>
<dbReference type="EnsemblMetazoa" id="CapteT206206">
    <property type="protein sequence ID" value="CapteP206206"/>
    <property type="gene ID" value="CapteG206206"/>
</dbReference>
<evidence type="ECO:0000313" key="2">
    <source>
        <dbReference type="EMBL" id="ELU07937.1"/>
    </source>
</evidence>
<keyword evidence="4" id="KW-1185">Reference proteome</keyword>
<keyword evidence="1" id="KW-0732">Signal</keyword>
<reference evidence="3" key="3">
    <citation type="submission" date="2015-06" db="UniProtKB">
        <authorList>
            <consortium name="EnsemblMetazoa"/>
        </authorList>
    </citation>
    <scope>IDENTIFICATION</scope>
</reference>
<evidence type="ECO:0000313" key="3">
    <source>
        <dbReference type="EnsemblMetazoa" id="CapteP206206"/>
    </source>
</evidence>
<dbReference type="HOGENOM" id="CLU_2123388_0_0_1"/>
<dbReference type="AlphaFoldDB" id="R7UVE9"/>
<dbReference type="Proteomes" id="UP000014760">
    <property type="component" value="Unassembled WGS sequence"/>
</dbReference>
<evidence type="ECO:0000313" key="4">
    <source>
        <dbReference type="Proteomes" id="UP000014760"/>
    </source>
</evidence>
<reference evidence="4" key="1">
    <citation type="submission" date="2012-12" db="EMBL/GenBank/DDBJ databases">
        <authorList>
            <person name="Hellsten U."/>
            <person name="Grimwood J."/>
            <person name="Chapman J.A."/>
            <person name="Shapiro H."/>
            <person name="Aerts A."/>
            <person name="Otillar R.P."/>
            <person name="Terry A.Y."/>
            <person name="Boore J.L."/>
            <person name="Simakov O."/>
            <person name="Marletaz F."/>
            <person name="Cho S.-J."/>
            <person name="Edsinger-Gonzales E."/>
            <person name="Havlak P."/>
            <person name="Kuo D.-H."/>
            <person name="Larsson T."/>
            <person name="Lv J."/>
            <person name="Arendt D."/>
            <person name="Savage R."/>
            <person name="Osoegawa K."/>
            <person name="de Jong P."/>
            <person name="Lindberg D.R."/>
            <person name="Seaver E.C."/>
            <person name="Weisblat D.A."/>
            <person name="Putnam N.H."/>
            <person name="Grigoriev I.V."/>
            <person name="Rokhsar D.S."/>
        </authorList>
    </citation>
    <scope>NUCLEOTIDE SEQUENCE</scope>
    <source>
        <strain evidence="4">I ESC-2004</strain>
    </source>
</reference>
<dbReference type="OrthoDB" id="4781at2759"/>
<dbReference type="EMBL" id="KB299494">
    <property type="protein sequence ID" value="ELU07937.1"/>
    <property type="molecule type" value="Genomic_DNA"/>
</dbReference>
<feature type="chain" id="PRO_5008788412" evidence="1">
    <location>
        <begin position="20"/>
        <end position="114"/>
    </location>
</feature>
<gene>
    <name evidence="2" type="ORF">CAPTEDRAFT_206206</name>
</gene>
<dbReference type="EMBL" id="AMQN01022027">
    <property type="status" value="NOT_ANNOTATED_CDS"/>
    <property type="molecule type" value="Genomic_DNA"/>
</dbReference>
<feature type="signal peptide" evidence="1">
    <location>
        <begin position="1"/>
        <end position="19"/>
    </location>
</feature>
<organism evidence="2">
    <name type="scientific">Capitella teleta</name>
    <name type="common">Polychaete worm</name>
    <dbReference type="NCBI Taxonomy" id="283909"/>
    <lineage>
        <taxon>Eukaryota</taxon>
        <taxon>Metazoa</taxon>
        <taxon>Spiralia</taxon>
        <taxon>Lophotrochozoa</taxon>
        <taxon>Annelida</taxon>
        <taxon>Polychaeta</taxon>
        <taxon>Sedentaria</taxon>
        <taxon>Scolecida</taxon>
        <taxon>Capitellidae</taxon>
        <taxon>Capitella</taxon>
    </lineage>
</organism>
<accession>R7UVE9</accession>
<sequence>MAVIWHFVMLCGLLVICECQKHGPFEERQNHNVMNNSIYSSLIEARIGMLSILESEHCPDRYIGCYKDDIDRVLEISAHENSSYALTWIDECIRTCSRRGYTFAGTGVWFYISL</sequence>
<name>R7UVE9_CAPTE</name>
<reference evidence="2 4" key="2">
    <citation type="journal article" date="2013" name="Nature">
        <title>Insights into bilaterian evolution from three spiralian genomes.</title>
        <authorList>
            <person name="Simakov O."/>
            <person name="Marletaz F."/>
            <person name="Cho S.J."/>
            <person name="Edsinger-Gonzales E."/>
            <person name="Havlak P."/>
            <person name="Hellsten U."/>
            <person name="Kuo D.H."/>
            <person name="Larsson T."/>
            <person name="Lv J."/>
            <person name="Arendt D."/>
            <person name="Savage R."/>
            <person name="Osoegawa K."/>
            <person name="de Jong P."/>
            <person name="Grimwood J."/>
            <person name="Chapman J.A."/>
            <person name="Shapiro H."/>
            <person name="Aerts A."/>
            <person name="Otillar R.P."/>
            <person name="Terry A.Y."/>
            <person name="Boore J.L."/>
            <person name="Grigoriev I.V."/>
            <person name="Lindberg D.R."/>
            <person name="Seaver E.C."/>
            <person name="Weisblat D.A."/>
            <person name="Putnam N.H."/>
            <person name="Rokhsar D.S."/>
        </authorList>
    </citation>
    <scope>NUCLEOTIDE SEQUENCE</scope>
    <source>
        <strain evidence="2 4">I ESC-2004</strain>
    </source>
</reference>
<protein>
    <submittedName>
        <fullName evidence="2 3">Uncharacterized protein</fullName>
    </submittedName>
</protein>
<proteinExistence type="predicted"/>